<keyword evidence="2" id="KW-1185">Reference proteome</keyword>
<dbReference type="EMBL" id="BLKW01000002">
    <property type="protein sequence ID" value="GFG73211.1"/>
    <property type="molecule type" value="Genomic_DNA"/>
</dbReference>
<accession>A0A7I9XT75</accession>
<dbReference type="SUPFAM" id="SSF48452">
    <property type="entry name" value="TPR-like"/>
    <property type="match status" value="1"/>
</dbReference>
<evidence type="ECO:0000313" key="2">
    <source>
        <dbReference type="Proteomes" id="UP000465361"/>
    </source>
</evidence>
<comment type="caution">
    <text evidence="1">The sequence shown here is derived from an EMBL/GenBank/DDBJ whole genome shotgun (WGS) entry which is preliminary data.</text>
</comment>
<dbReference type="SUPFAM" id="SSF103642">
    <property type="entry name" value="Sec-C motif"/>
    <property type="match status" value="1"/>
</dbReference>
<dbReference type="AlphaFoldDB" id="A0A7I9XT75"/>
<proteinExistence type="predicted"/>
<dbReference type="Proteomes" id="UP000465361">
    <property type="component" value="Unassembled WGS sequence"/>
</dbReference>
<organism evidence="1 2">
    <name type="scientific">Mycobacterium botniense</name>
    <dbReference type="NCBI Taxonomy" id="84962"/>
    <lineage>
        <taxon>Bacteria</taxon>
        <taxon>Bacillati</taxon>
        <taxon>Actinomycetota</taxon>
        <taxon>Actinomycetes</taxon>
        <taxon>Mycobacteriales</taxon>
        <taxon>Mycobacteriaceae</taxon>
        <taxon>Mycobacterium</taxon>
    </lineage>
</organism>
<sequence length="856" mass="92791">MATTLDATATIAELLAEHGPLHLDDIAARLRQTGQAEPDPLLGEVLDEISCPARQLVDDRWVWLPALLSGRTFTHRLGAAEIAHDILTVTPDLDPISTLCEHEQYRRLADGSPARVVLEEFDGALLQQRGIPAGVIDPNGALLLAPGTLRGLGVAEGDLLGVRLDEQGLVVERVATPRHAAEVAARLAATLDGDEPVYFAAAVWTACAADPSLLREPAPPLGELVGEHALAQRGEWLAPAGFDFDRWFFERGCVALAERHDLDPDDAVALYTLLQIYDQLSLLIAAADADADEPPAETLAAAAEDMSRSQAEQILGLVGELGAVLAEPLLAEVLVAETVGTGRAGAAALGVFAGILEPRVPRAARVACRWLRAVALERIGDIEGAEGELLAAESLDPNWPLPLLDLARIASDRGDAERGLALLRRADAEPDHPLVELLELHRAEPRRDLGRNELCWCGSGRKYKKCHLGREQLPLTERAGWLYAKAIQHTLRSGWNDLLVEVGYERARYSADDPDALEAALGDPLVIDAVLFEGGAFAEFVAVRGSLLPDDERLLAEQWLLMQRSVFEVEQVRPGQGVTVRDVRTGDRHQVRERLGSRQLKAGQLVCTRVLPAGDSSRFFGGVEPVGLHQRDALIDLLDTGPDPVTLVAWLSRRFAPPALVNTEGDPLALCEASVRPADPVALLPLLDDTYDRVEGDRPPRWFEHVTTGGMQRIRANLALEDDTLRVETNSEMRMDRVLATLARLDPAMTVLEDSRRPIPTIRDAAKLAGQLPSSGADALEPDDPEVAAVVENLIRRYEAAWLDEPIPALAGHTPRQAADDPTRRGDLIKLLDTFPAGESARGGMDADRLRAALRL</sequence>
<name>A0A7I9XT75_9MYCO</name>
<protein>
    <recommendedName>
        <fullName evidence="3">Zinc-binding protein</fullName>
    </recommendedName>
</protein>
<evidence type="ECO:0000313" key="1">
    <source>
        <dbReference type="EMBL" id="GFG73211.1"/>
    </source>
</evidence>
<dbReference type="RefSeq" id="WP_163754029.1">
    <property type="nucleotide sequence ID" value="NZ_BLKW01000002.1"/>
</dbReference>
<evidence type="ECO:0008006" key="3">
    <source>
        <dbReference type="Google" id="ProtNLM"/>
    </source>
</evidence>
<reference evidence="1 2" key="1">
    <citation type="journal article" date="2019" name="Emerg. Microbes Infect.">
        <title>Comprehensive subspecies identification of 175 nontuberculous mycobacteria species based on 7547 genomic profiles.</title>
        <authorList>
            <person name="Matsumoto Y."/>
            <person name="Kinjo T."/>
            <person name="Motooka D."/>
            <person name="Nabeya D."/>
            <person name="Jung N."/>
            <person name="Uechi K."/>
            <person name="Horii T."/>
            <person name="Iida T."/>
            <person name="Fujita J."/>
            <person name="Nakamura S."/>
        </authorList>
    </citation>
    <scope>NUCLEOTIDE SEQUENCE [LARGE SCALE GENOMIC DNA]</scope>
    <source>
        <strain evidence="1 2">JCM 17322</strain>
    </source>
</reference>
<gene>
    <name evidence="1" type="ORF">MBOT_05760</name>
</gene>
<dbReference type="Gene3D" id="3.10.450.50">
    <property type="match status" value="1"/>
</dbReference>
<dbReference type="Pfam" id="PF02810">
    <property type="entry name" value="SEC-C"/>
    <property type="match status" value="1"/>
</dbReference>
<dbReference type="InterPro" id="IPR011990">
    <property type="entry name" value="TPR-like_helical_dom_sf"/>
</dbReference>
<dbReference type="InterPro" id="IPR004027">
    <property type="entry name" value="SEC_C_motif"/>
</dbReference>